<keyword evidence="1" id="KW-1133">Transmembrane helix</keyword>
<evidence type="ECO:0000313" key="2">
    <source>
        <dbReference type="EMBL" id="OEJ99831.1"/>
    </source>
</evidence>
<dbReference type="SUPFAM" id="SSF81324">
    <property type="entry name" value="Voltage-gated potassium channels"/>
    <property type="match status" value="1"/>
</dbReference>
<gene>
    <name evidence="2" type="ORF">BFP71_09785</name>
</gene>
<dbReference type="STRING" id="1563681.BFP71_09785"/>
<dbReference type="NCBIfam" id="NF047558">
    <property type="entry name" value="TPR_END_plus"/>
    <property type="match status" value="1"/>
</dbReference>
<evidence type="ECO:0000313" key="3">
    <source>
        <dbReference type="Proteomes" id="UP000095552"/>
    </source>
</evidence>
<dbReference type="OrthoDB" id="840832at2"/>
<proteinExistence type="predicted"/>
<keyword evidence="3" id="KW-1185">Reference proteome</keyword>
<name>A0A1E5SL51_9BACT</name>
<feature type="transmembrane region" description="Helical" evidence="1">
    <location>
        <begin position="484"/>
        <end position="504"/>
    </location>
</feature>
<dbReference type="AlphaFoldDB" id="A0A1E5SL51"/>
<reference evidence="2 3" key="1">
    <citation type="submission" date="2016-08" db="EMBL/GenBank/DDBJ databases">
        <title>Draft genome of Fabibacter sp. strain SK-8.</title>
        <authorList>
            <person name="Wong S.-K."/>
            <person name="Hamasaki K."/>
            <person name="Yoshizawa S."/>
        </authorList>
    </citation>
    <scope>NUCLEOTIDE SEQUENCE [LARGE SCALE GENOMIC DNA]</scope>
    <source>
        <strain evidence="2 3">SK-8</strain>
    </source>
</reference>
<protein>
    <recommendedName>
        <fullName evidence="4">Potassium channel domain-containing protein</fullName>
    </recommendedName>
</protein>
<accession>A0A1E5SL51</accession>
<evidence type="ECO:0008006" key="4">
    <source>
        <dbReference type="Google" id="ProtNLM"/>
    </source>
</evidence>
<dbReference type="RefSeq" id="WP_069835294.1">
    <property type="nucleotide sequence ID" value="NZ_MDGQ01000005.1"/>
</dbReference>
<sequence>MLQPKYLCIAIGLILNLTLSAQDSLRWVIDNQLRARDYAAAVKTYDLLFTTYQGNGNDYYNASCSWSLLKNQEQSIRYLDSAFLSGFANLEYAKIDPDLAVARQSPSFNTLIKREETFYSEENIDYLWLLEALTKRRVVSLSNKNHFSSIGSWYDWNGTPIKKILDARPDLDLKFTSDSLIDFSDKDLIIRNGRGIILLEHLKLNRLDLANSPGLLNINDQSQNVVELHDVEANVMSWNLEGYNYVRFFGVETEKIELYNCQGVGNFTIADSKLALTQQFYSTNEGAPYFPFGTIQKPINEIRIESNEFKCKEGAVGRIPFSINASKLYIDNNVFHDEVDFIDSKVGTLNMLGNHFLKAVNIDGTNFHNPTNYLPYRQFEGGFGVSGELSWEQWQTRTLIIGEQDEITQEMPYDKLVYNYKLMHSNYKERGDMISANDIYIDLKDLMLNHDYHTYKKTGSYESLIQYQIGKLLKFYTRSGTSPARAIVVSFFIILLFSFIYLLFPSEWDTKSKKRMIEDYRIFKEKNDKGYVRPFLVMSIGIIRSWLNAFALSLNAFVTLGFGAIPTKGVGRYICILQGFMGWFLLSIFTVSLINQVLI</sequence>
<feature type="transmembrane region" description="Helical" evidence="1">
    <location>
        <begin position="546"/>
        <end position="565"/>
    </location>
</feature>
<keyword evidence="1" id="KW-0472">Membrane</keyword>
<dbReference type="Proteomes" id="UP000095552">
    <property type="component" value="Unassembled WGS sequence"/>
</dbReference>
<dbReference type="Gene3D" id="1.10.287.70">
    <property type="match status" value="1"/>
</dbReference>
<dbReference type="EMBL" id="MDGQ01000005">
    <property type="protein sequence ID" value="OEJ99831.1"/>
    <property type="molecule type" value="Genomic_DNA"/>
</dbReference>
<keyword evidence="1" id="KW-0812">Transmembrane</keyword>
<evidence type="ECO:0000256" key="1">
    <source>
        <dbReference type="SAM" id="Phobius"/>
    </source>
</evidence>
<feature type="transmembrane region" description="Helical" evidence="1">
    <location>
        <begin position="571"/>
        <end position="594"/>
    </location>
</feature>
<organism evidence="2 3">
    <name type="scientific">Roseivirga misakiensis</name>
    <dbReference type="NCBI Taxonomy" id="1563681"/>
    <lineage>
        <taxon>Bacteria</taxon>
        <taxon>Pseudomonadati</taxon>
        <taxon>Bacteroidota</taxon>
        <taxon>Cytophagia</taxon>
        <taxon>Cytophagales</taxon>
        <taxon>Roseivirgaceae</taxon>
        <taxon>Roseivirga</taxon>
    </lineage>
</organism>
<comment type="caution">
    <text evidence="2">The sequence shown here is derived from an EMBL/GenBank/DDBJ whole genome shotgun (WGS) entry which is preliminary data.</text>
</comment>